<dbReference type="InterPro" id="IPR023214">
    <property type="entry name" value="HAD_sf"/>
</dbReference>
<dbReference type="SFLD" id="SFLDG01129">
    <property type="entry name" value="C1.5:_HAD__Beta-PGM__Phosphata"/>
    <property type="match status" value="1"/>
</dbReference>
<dbReference type="InterPro" id="IPR051540">
    <property type="entry name" value="S-2-haloacid_dehalogenase"/>
</dbReference>
<dbReference type="InterPro" id="IPR006439">
    <property type="entry name" value="HAD-SF_hydro_IA"/>
</dbReference>
<name>A0A8J4EPQ9_9ACTN</name>
<accession>A0A8J4EPQ9</accession>
<comment type="caution">
    <text evidence="2">The sequence shown here is derived from an EMBL/GenBank/DDBJ whole genome shotgun (WGS) entry which is preliminary data.</text>
</comment>
<gene>
    <name evidence="2" type="ORF">NUM_71950</name>
</gene>
<dbReference type="SFLD" id="SFLDS00003">
    <property type="entry name" value="Haloacid_Dehalogenase"/>
    <property type="match status" value="1"/>
</dbReference>
<dbReference type="AlphaFoldDB" id="A0A8J4EPQ9"/>
<keyword evidence="1" id="KW-0378">Hydrolase</keyword>
<dbReference type="PANTHER" id="PTHR43316">
    <property type="entry name" value="HYDROLASE, HALOACID DELAHOGENASE-RELATED"/>
    <property type="match status" value="1"/>
</dbReference>
<sequence length="223" mass="23784">MIFDLFNTLLHGADEGRDQVVREMATVLGVAPGALVEAYHDSWRDRQVRWSLTEAVRVLARGLGADPTDAQVTAAAELRRSFAGRVLNAVPAPTLAVLDRLRADGRQLALISNATAETAEAWPDSPLAERFDTAVFSCAVRLVKPDPAIYRLAAERLGTDPADCVFVGDGADGELAGAAGVGMTVLRTTQYADSDPAWPGPALAHLGELPDLLRDERSLAGDR</sequence>
<dbReference type="PANTHER" id="PTHR43316:SF3">
    <property type="entry name" value="HALOACID DEHALOGENASE, TYPE II (AFU_ORTHOLOGUE AFUA_2G07750)-RELATED"/>
    <property type="match status" value="1"/>
</dbReference>
<evidence type="ECO:0008006" key="4">
    <source>
        <dbReference type="Google" id="ProtNLM"/>
    </source>
</evidence>
<dbReference type="SUPFAM" id="SSF56784">
    <property type="entry name" value="HAD-like"/>
    <property type="match status" value="1"/>
</dbReference>
<dbReference type="Pfam" id="PF00702">
    <property type="entry name" value="Hydrolase"/>
    <property type="match status" value="1"/>
</dbReference>
<evidence type="ECO:0000256" key="1">
    <source>
        <dbReference type="ARBA" id="ARBA00022801"/>
    </source>
</evidence>
<dbReference type="Gene3D" id="3.40.50.1000">
    <property type="entry name" value="HAD superfamily/HAD-like"/>
    <property type="match status" value="1"/>
</dbReference>
<proteinExistence type="predicted"/>
<dbReference type="NCBIfam" id="TIGR01509">
    <property type="entry name" value="HAD-SF-IA-v3"/>
    <property type="match status" value="1"/>
</dbReference>
<dbReference type="InterPro" id="IPR036412">
    <property type="entry name" value="HAD-like_sf"/>
</dbReference>
<protein>
    <recommendedName>
        <fullName evidence="4">Hydrolase of the HAD superfamily</fullName>
    </recommendedName>
</protein>
<dbReference type="PRINTS" id="PR00413">
    <property type="entry name" value="HADHALOGNASE"/>
</dbReference>
<evidence type="ECO:0000313" key="2">
    <source>
        <dbReference type="EMBL" id="GIL31941.1"/>
    </source>
</evidence>
<dbReference type="Proteomes" id="UP000614996">
    <property type="component" value="Unassembled WGS sequence"/>
</dbReference>
<organism evidence="2 3">
    <name type="scientific">Actinocatenispora comari</name>
    <dbReference type="NCBI Taxonomy" id="2807577"/>
    <lineage>
        <taxon>Bacteria</taxon>
        <taxon>Bacillati</taxon>
        <taxon>Actinomycetota</taxon>
        <taxon>Actinomycetes</taxon>
        <taxon>Micromonosporales</taxon>
        <taxon>Micromonosporaceae</taxon>
        <taxon>Actinocatenispora</taxon>
    </lineage>
</organism>
<dbReference type="GO" id="GO:0016787">
    <property type="term" value="F:hydrolase activity"/>
    <property type="evidence" value="ECO:0007669"/>
    <property type="project" value="UniProtKB-KW"/>
</dbReference>
<evidence type="ECO:0000313" key="3">
    <source>
        <dbReference type="Proteomes" id="UP000614996"/>
    </source>
</evidence>
<reference evidence="3" key="1">
    <citation type="journal article" date="2021" name="Int. J. Syst. Evol. Microbiol.">
        <title>Actinocatenispora comari sp. nov., an endophytic actinomycete isolated from aerial parts of Comarum salesowianum.</title>
        <authorList>
            <person name="Oyunbileg N."/>
            <person name="Iizaka Y."/>
            <person name="Hamada M."/>
            <person name="Davaapurev B.O."/>
            <person name="Fukumoto A."/>
            <person name="Tsetseg B."/>
            <person name="Kato F."/>
            <person name="Tamura T."/>
            <person name="Batkhuu J."/>
            <person name="Anzai Y."/>
        </authorList>
    </citation>
    <scope>NUCLEOTIDE SEQUENCE [LARGE SCALE GENOMIC DNA]</scope>
    <source>
        <strain evidence="3">NUM-2625</strain>
    </source>
</reference>
<dbReference type="EMBL" id="BOPO01000151">
    <property type="protein sequence ID" value="GIL31941.1"/>
    <property type="molecule type" value="Genomic_DNA"/>
</dbReference>
<keyword evidence="3" id="KW-1185">Reference proteome</keyword>